<dbReference type="PROSITE" id="PS51898">
    <property type="entry name" value="TYR_RECOMBINASE"/>
    <property type="match status" value="1"/>
</dbReference>
<organism evidence="4">
    <name type="scientific">marine sediment metagenome</name>
    <dbReference type="NCBI Taxonomy" id="412755"/>
    <lineage>
        <taxon>unclassified sequences</taxon>
        <taxon>metagenomes</taxon>
        <taxon>ecological metagenomes</taxon>
    </lineage>
</organism>
<dbReference type="GO" id="GO:0015074">
    <property type="term" value="P:DNA integration"/>
    <property type="evidence" value="ECO:0007669"/>
    <property type="project" value="InterPro"/>
</dbReference>
<dbReference type="AlphaFoldDB" id="X1DKP0"/>
<accession>X1DKP0</accession>
<dbReference type="InterPro" id="IPR011010">
    <property type="entry name" value="DNA_brk_join_enz"/>
</dbReference>
<name>X1DKP0_9ZZZZ</name>
<feature type="domain" description="Tyr recombinase" evidence="3">
    <location>
        <begin position="23"/>
        <end position="198"/>
    </location>
</feature>
<dbReference type="GO" id="GO:0003677">
    <property type="term" value="F:DNA binding"/>
    <property type="evidence" value="ECO:0007669"/>
    <property type="project" value="UniProtKB-KW"/>
</dbReference>
<evidence type="ECO:0000256" key="2">
    <source>
        <dbReference type="ARBA" id="ARBA00023172"/>
    </source>
</evidence>
<feature type="non-terminal residue" evidence="4">
    <location>
        <position position="1"/>
    </location>
</feature>
<dbReference type="PANTHER" id="PTHR30349">
    <property type="entry name" value="PHAGE INTEGRASE-RELATED"/>
    <property type="match status" value="1"/>
</dbReference>
<dbReference type="SUPFAM" id="SSF56349">
    <property type="entry name" value="DNA breaking-rejoining enzymes"/>
    <property type="match status" value="1"/>
</dbReference>
<sequence>AAIRPFLQYLEIEFNLKLKKIKRLPHYHTRDEFERVLDTIAERKDNWAAKNKRRDLLIFKFLAFTGVRRSELLSVRCQDIKGCYLFVRLGKGEKQRVIPLTNKLCEEVNDYIHWAKLAPSDQLFPLSKTRLCAIVRGYAAKAGIKDITPHQLRHYFATRLVERGASIRSIQELLGHEDISTTAIYLDVVPYHLKETVELLEEDESD</sequence>
<dbReference type="InterPro" id="IPR050090">
    <property type="entry name" value="Tyrosine_recombinase_XerCD"/>
</dbReference>
<dbReference type="Pfam" id="PF00589">
    <property type="entry name" value="Phage_integrase"/>
    <property type="match status" value="1"/>
</dbReference>
<dbReference type="GO" id="GO:0006310">
    <property type="term" value="P:DNA recombination"/>
    <property type="evidence" value="ECO:0007669"/>
    <property type="project" value="UniProtKB-KW"/>
</dbReference>
<evidence type="ECO:0000256" key="1">
    <source>
        <dbReference type="ARBA" id="ARBA00023125"/>
    </source>
</evidence>
<gene>
    <name evidence="4" type="ORF">S03H2_09087</name>
</gene>
<protein>
    <recommendedName>
        <fullName evidence="3">Tyr recombinase domain-containing protein</fullName>
    </recommendedName>
</protein>
<dbReference type="EMBL" id="BARU01004547">
    <property type="protein sequence ID" value="GAH21446.1"/>
    <property type="molecule type" value="Genomic_DNA"/>
</dbReference>
<proteinExistence type="predicted"/>
<keyword evidence="2" id="KW-0233">DNA recombination</keyword>
<keyword evidence="1" id="KW-0238">DNA-binding</keyword>
<reference evidence="4" key="1">
    <citation type="journal article" date="2014" name="Front. Microbiol.">
        <title>High frequency of phylogenetically diverse reductive dehalogenase-homologous genes in deep subseafloor sedimentary metagenomes.</title>
        <authorList>
            <person name="Kawai M."/>
            <person name="Futagami T."/>
            <person name="Toyoda A."/>
            <person name="Takaki Y."/>
            <person name="Nishi S."/>
            <person name="Hori S."/>
            <person name="Arai W."/>
            <person name="Tsubouchi T."/>
            <person name="Morono Y."/>
            <person name="Uchiyama I."/>
            <person name="Ito T."/>
            <person name="Fujiyama A."/>
            <person name="Inagaki F."/>
            <person name="Takami H."/>
        </authorList>
    </citation>
    <scope>NUCLEOTIDE SEQUENCE</scope>
    <source>
        <strain evidence="4">Expedition CK06-06</strain>
    </source>
</reference>
<evidence type="ECO:0000259" key="3">
    <source>
        <dbReference type="PROSITE" id="PS51898"/>
    </source>
</evidence>
<evidence type="ECO:0000313" key="4">
    <source>
        <dbReference type="EMBL" id="GAH21446.1"/>
    </source>
</evidence>
<dbReference type="Gene3D" id="1.10.443.10">
    <property type="entry name" value="Intergrase catalytic core"/>
    <property type="match status" value="1"/>
</dbReference>
<comment type="caution">
    <text evidence="4">The sequence shown here is derived from an EMBL/GenBank/DDBJ whole genome shotgun (WGS) entry which is preliminary data.</text>
</comment>
<dbReference type="InterPro" id="IPR002104">
    <property type="entry name" value="Integrase_catalytic"/>
</dbReference>
<dbReference type="InterPro" id="IPR013762">
    <property type="entry name" value="Integrase-like_cat_sf"/>
</dbReference>
<dbReference type="PANTHER" id="PTHR30349:SF41">
    <property type="entry name" value="INTEGRASE_RECOMBINASE PROTEIN MJ0367-RELATED"/>
    <property type="match status" value="1"/>
</dbReference>